<gene>
    <name evidence="1" type="ORF">K450DRAFT_260170</name>
</gene>
<accession>A0AAD5E2X1</accession>
<name>A0AAD5E2X1_UMBRA</name>
<sequence length="55" mass="6200">MATATIGRFVDISEMFMAIQLKSLQVAGHTKMLTTLAYFHLASIIQTTKRRTRSI</sequence>
<dbReference type="RefSeq" id="XP_051440788.1">
    <property type="nucleotide sequence ID" value="XM_051592117.1"/>
</dbReference>
<dbReference type="Proteomes" id="UP001206595">
    <property type="component" value="Unassembled WGS sequence"/>
</dbReference>
<evidence type="ECO:0000313" key="1">
    <source>
        <dbReference type="EMBL" id="KAI8575784.1"/>
    </source>
</evidence>
<keyword evidence="2" id="KW-1185">Reference proteome</keyword>
<evidence type="ECO:0000313" key="2">
    <source>
        <dbReference type="Proteomes" id="UP001206595"/>
    </source>
</evidence>
<dbReference type="GeneID" id="75917460"/>
<dbReference type="EMBL" id="MU620970">
    <property type="protein sequence ID" value="KAI8575784.1"/>
    <property type="molecule type" value="Genomic_DNA"/>
</dbReference>
<comment type="caution">
    <text evidence="1">The sequence shown here is derived from an EMBL/GenBank/DDBJ whole genome shotgun (WGS) entry which is preliminary data.</text>
</comment>
<organism evidence="1 2">
    <name type="scientific">Umbelopsis ramanniana AG</name>
    <dbReference type="NCBI Taxonomy" id="1314678"/>
    <lineage>
        <taxon>Eukaryota</taxon>
        <taxon>Fungi</taxon>
        <taxon>Fungi incertae sedis</taxon>
        <taxon>Mucoromycota</taxon>
        <taxon>Mucoromycotina</taxon>
        <taxon>Umbelopsidomycetes</taxon>
        <taxon>Umbelopsidales</taxon>
        <taxon>Umbelopsidaceae</taxon>
        <taxon>Umbelopsis</taxon>
    </lineage>
</organism>
<proteinExistence type="predicted"/>
<dbReference type="AlphaFoldDB" id="A0AAD5E2X1"/>
<reference evidence="1" key="2">
    <citation type="journal article" date="2022" name="Proc. Natl. Acad. Sci. U.S.A.">
        <title>Diploid-dominant life cycles characterize the early evolution of Fungi.</title>
        <authorList>
            <person name="Amses K.R."/>
            <person name="Simmons D.R."/>
            <person name="Longcore J.E."/>
            <person name="Mondo S.J."/>
            <person name="Seto K."/>
            <person name="Jeronimo G.H."/>
            <person name="Bonds A.E."/>
            <person name="Quandt C.A."/>
            <person name="Davis W.J."/>
            <person name="Chang Y."/>
            <person name="Federici B.A."/>
            <person name="Kuo A."/>
            <person name="LaButti K."/>
            <person name="Pangilinan J."/>
            <person name="Andreopoulos W."/>
            <person name="Tritt A."/>
            <person name="Riley R."/>
            <person name="Hundley H."/>
            <person name="Johnson J."/>
            <person name="Lipzen A."/>
            <person name="Barry K."/>
            <person name="Lang B.F."/>
            <person name="Cuomo C.A."/>
            <person name="Buchler N.E."/>
            <person name="Grigoriev I.V."/>
            <person name="Spatafora J.W."/>
            <person name="Stajich J.E."/>
            <person name="James T.Y."/>
        </authorList>
    </citation>
    <scope>NUCLEOTIDE SEQUENCE</scope>
    <source>
        <strain evidence="1">AG</strain>
    </source>
</reference>
<reference evidence="1" key="1">
    <citation type="submission" date="2021-06" db="EMBL/GenBank/DDBJ databases">
        <authorList>
            <consortium name="DOE Joint Genome Institute"/>
            <person name="Mondo S.J."/>
            <person name="Amses K.R."/>
            <person name="Simmons D.R."/>
            <person name="Longcore J.E."/>
            <person name="Seto K."/>
            <person name="Alves G.H."/>
            <person name="Bonds A.E."/>
            <person name="Quandt C.A."/>
            <person name="Davis W.J."/>
            <person name="Chang Y."/>
            <person name="Letcher P.M."/>
            <person name="Powell M.J."/>
            <person name="Kuo A."/>
            <person name="Labutti K."/>
            <person name="Pangilinan J."/>
            <person name="Andreopoulos W."/>
            <person name="Tritt A."/>
            <person name="Riley R."/>
            <person name="Hundley H."/>
            <person name="Johnson J."/>
            <person name="Lipzen A."/>
            <person name="Barry K."/>
            <person name="Berbee M.L."/>
            <person name="Buchler N.E."/>
            <person name="Grigoriev I.V."/>
            <person name="Spatafora J.W."/>
            <person name="Stajich J.E."/>
            <person name="James T.Y."/>
        </authorList>
    </citation>
    <scope>NUCLEOTIDE SEQUENCE</scope>
    <source>
        <strain evidence="1">AG</strain>
    </source>
</reference>
<protein>
    <submittedName>
        <fullName evidence="1">Uncharacterized protein</fullName>
    </submittedName>
</protein>